<protein>
    <submittedName>
        <fullName evidence="1">Uncharacterized protein</fullName>
    </submittedName>
</protein>
<proteinExistence type="predicted"/>
<evidence type="ECO:0000313" key="2">
    <source>
        <dbReference type="Proteomes" id="UP000186817"/>
    </source>
</evidence>
<dbReference type="EMBL" id="LSRX01000853">
    <property type="protein sequence ID" value="OLP87594.1"/>
    <property type="molecule type" value="Genomic_DNA"/>
</dbReference>
<accession>A0A1Q9CXD9</accession>
<gene>
    <name evidence="1" type="ORF">AK812_SmicGene31190</name>
</gene>
<sequence>MKSSRREATGKCLIPAGHSRRALALLRRKRCLRPHNRHLQRCEMCQQLRRIGRWWRPPRKLLQAGAASCDKGIAGAAALNHQDVQASGKLGATMCKTKNLDGRELMTLDYQKLSVVLWGVVKSLQKRVEKLEKKKRGRSN</sequence>
<dbReference type="Proteomes" id="UP000186817">
    <property type="component" value="Unassembled WGS sequence"/>
</dbReference>
<evidence type="ECO:0000313" key="1">
    <source>
        <dbReference type="EMBL" id="OLP87594.1"/>
    </source>
</evidence>
<name>A0A1Q9CXD9_SYMMI</name>
<comment type="caution">
    <text evidence="1">The sequence shown here is derived from an EMBL/GenBank/DDBJ whole genome shotgun (WGS) entry which is preliminary data.</text>
</comment>
<reference evidence="1 2" key="1">
    <citation type="submission" date="2016-02" db="EMBL/GenBank/DDBJ databases">
        <title>Genome analysis of coral dinoflagellate symbionts highlights evolutionary adaptations to a symbiotic lifestyle.</title>
        <authorList>
            <person name="Aranda M."/>
            <person name="Li Y."/>
            <person name="Liew Y.J."/>
            <person name="Baumgarten S."/>
            <person name="Simakov O."/>
            <person name="Wilson M."/>
            <person name="Piel J."/>
            <person name="Ashoor H."/>
            <person name="Bougouffa S."/>
            <person name="Bajic V.B."/>
            <person name="Ryu T."/>
            <person name="Ravasi T."/>
            <person name="Bayer T."/>
            <person name="Micklem G."/>
            <person name="Kim H."/>
            <person name="Bhak J."/>
            <person name="Lajeunesse T.C."/>
            <person name="Voolstra C.R."/>
        </authorList>
    </citation>
    <scope>NUCLEOTIDE SEQUENCE [LARGE SCALE GENOMIC DNA]</scope>
    <source>
        <strain evidence="1 2">CCMP2467</strain>
    </source>
</reference>
<organism evidence="1 2">
    <name type="scientific">Symbiodinium microadriaticum</name>
    <name type="common">Dinoflagellate</name>
    <name type="synonym">Zooxanthella microadriatica</name>
    <dbReference type="NCBI Taxonomy" id="2951"/>
    <lineage>
        <taxon>Eukaryota</taxon>
        <taxon>Sar</taxon>
        <taxon>Alveolata</taxon>
        <taxon>Dinophyceae</taxon>
        <taxon>Suessiales</taxon>
        <taxon>Symbiodiniaceae</taxon>
        <taxon>Symbiodinium</taxon>
    </lineage>
</organism>
<dbReference type="AlphaFoldDB" id="A0A1Q9CXD9"/>
<keyword evidence="2" id="KW-1185">Reference proteome</keyword>